<evidence type="ECO:0000259" key="6">
    <source>
        <dbReference type="Pfam" id="PF07992"/>
    </source>
</evidence>
<dbReference type="GO" id="GO:0003955">
    <property type="term" value="F:NAD(P)H dehydrogenase (quinone) activity"/>
    <property type="evidence" value="ECO:0007669"/>
    <property type="project" value="TreeGrafter"/>
</dbReference>
<sequence>MHSIVIVGGGAGGLELATRLGNRLGKSGRARVTLVDRSPTHIWKPLLHEVAVGSLDINASQIAYAAHAHWNHFTFVHGDLTALDREQKQIEVGPLFEGEGGEGAEVLPSRKLEYDTLVLALGSRTHFFGVQGAEENAIALDTLEQAERLRKRLLQSCVKKGGLGLPEERGQVDITIIGAGATGVELAAELRRMENTLKQFGVLARNPETMMRINVLEAGPRVLPALPKRVSDSARSVLEEMGVNVFVATPVTQVGATNVELGDGRTIPTDITIWAAGIKAPNVLTSLDGIAVNRINQVRVLRSLRSETDENIFALGDCASCVWTGDTMVPPRAQAAHQQAMFLFKQLCARIDGRPLGTFEYKDHGSLISLGSSTAVGSLAGVSRSGKIFVEGLIAEFMYAALYRKHLMAVSGIWRTVFAIVGDRIDRMLSPRVKLH</sequence>
<dbReference type="Gene3D" id="3.50.50.100">
    <property type="match status" value="1"/>
</dbReference>
<comment type="cofactor">
    <cofactor evidence="1">
        <name>FAD</name>
        <dbReference type="ChEBI" id="CHEBI:57692"/>
    </cofactor>
</comment>
<dbReference type="EMBL" id="SNVI01000008">
    <property type="protein sequence ID" value="TFE36866.1"/>
    <property type="molecule type" value="Genomic_DNA"/>
</dbReference>
<name>A0A4Y8MHB9_9BURK</name>
<accession>A0A4Y8MHB9</accession>
<keyword evidence="3" id="KW-0285">Flavoprotein</keyword>
<evidence type="ECO:0000256" key="1">
    <source>
        <dbReference type="ARBA" id="ARBA00001974"/>
    </source>
</evidence>
<comment type="similarity">
    <text evidence="2">Belongs to the NADH dehydrogenase family.</text>
</comment>
<dbReference type="PRINTS" id="PR00368">
    <property type="entry name" value="FADPNR"/>
</dbReference>
<evidence type="ECO:0000256" key="5">
    <source>
        <dbReference type="ARBA" id="ARBA00023002"/>
    </source>
</evidence>
<dbReference type="GO" id="GO:0019646">
    <property type="term" value="P:aerobic electron transport chain"/>
    <property type="evidence" value="ECO:0007669"/>
    <property type="project" value="TreeGrafter"/>
</dbReference>
<dbReference type="Proteomes" id="UP000297385">
    <property type="component" value="Unassembled WGS sequence"/>
</dbReference>
<dbReference type="PRINTS" id="PR00411">
    <property type="entry name" value="PNDRDTASEI"/>
</dbReference>
<proteinExistence type="inferred from homology"/>
<gene>
    <name evidence="7" type="ORF">E2553_45350</name>
</gene>
<dbReference type="InterPro" id="IPR023753">
    <property type="entry name" value="FAD/NAD-binding_dom"/>
</dbReference>
<organism evidence="7 8">
    <name type="scientific">Paraburkholderia dipogonis</name>
    <dbReference type="NCBI Taxonomy" id="1211383"/>
    <lineage>
        <taxon>Bacteria</taxon>
        <taxon>Pseudomonadati</taxon>
        <taxon>Pseudomonadota</taxon>
        <taxon>Betaproteobacteria</taxon>
        <taxon>Burkholderiales</taxon>
        <taxon>Burkholderiaceae</taxon>
        <taxon>Paraburkholderia</taxon>
    </lineage>
</organism>
<evidence type="ECO:0000313" key="7">
    <source>
        <dbReference type="EMBL" id="TFE36866.1"/>
    </source>
</evidence>
<keyword evidence="4" id="KW-0274">FAD</keyword>
<dbReference type="RefSeq" id="WP_134466787.1">
    <property type="nucleotide sequence ID" value="NZ_SNVI01000008.1"/>
</dbReference>
<dbReference type="PANTHER" id="PTHR42913">
    <property type="entry name" value="APOPTOSIS-INDUCING FACTOR 1"/>
    <property type="match status" value="1"/>
</dbReference>
<feature type="domain" description="FAD/NAD(P)-binding" evidence="6">
    <location>
        <begin position="3"/>
        <end position="340"/>
    </location>
</feature>
<protein>
    <submittedName>
        <fullName evidence="7">NAD(P)/FAD-dependent oxidoreductase</fullName>
    </submittedName>
</protein>
<reference evidence="7 8" key="1">
    <citation type="submission" date="2019-03" db="EMBL/GenBank/DDBJ databases">
        <title>Complete Genome Sequence of Paraburkholderia dipogonis ICMP 19430T, a Nitrogen-fixing Symbiont of the South African Invasive Legume Dipogon lignosus in New Zealand.</title>
        <authorList>
            <person name="De Meyer S.E."/>
        </authorList>
    </citation>
    <scope>NUCLEOTIDE SEQUENCE [LARGE SCALE GENOMIC DNA]</scope>
    <source>
        <strain evidence="7 8">ICMP 19430</strain>
    </source>
</reference>
<dbReference type="Pfam" id="PF07992">
    <property type="entry name" value="Pyr_redox_2"/>
    <property type="match status" value="1"/>
</dbReference>
<dbReference type="InterPro" id="IPR036188">
    <property type="entry name" value="FAD/NAD-bd_sf"/>
</dbReference>
<evidence type="ECO:0000256" key="4">
    <source>
        <dbReference type="ARBA" id="ARBA00022827"/>
    </source>
</evidence>
<evidence type="ECO:0000313" key="8">
    <source>
        <dbReference type="Proteomes" id="UP000297385"/>
    </source>
</evidence>
<evidence type="ECO:0000256" key="3">
    <source>
        <dbReference type="ARBA" id="ARBA00022630"/>
    </source>
</evidence>
<evidence type="ECO:0000256" key="2">
    <source>
        <dbReference type="ARBA" id="ARBA00005272"/>
    </source>
</evidence>
<dbReference type="InterPro" id="IPR051169">
    <property type="entry name" value="NADH-Q_oxidoreductase"/>
</dbReference>
<keyword evidence="5" id="KW-0560">Oxidoreductase</keyword>
<dbReference type="SUPFAM" id="SSF51905">
    <property type="entry name" value="FAD/NAD(P)-binding domain"/>
    <property type="match status" value="1"/>
</dbReference>
<dbReference type="PANTHER" id="PTHR42913:SF3">
    <property type="entry name" value="64 KDA MITOCHONDRIAL NADH DEHYDROGENASE (EUROFUNG)"/>
    <property type="match status" value="1"/>
</dbReference>
<dbReference type="AlphaFoldDB" id="A0A4Y8MHB9"/>
<comment type="caution">
    <text evidence="7">The sequence shown here is derived from an EMBL/GenBank/DDBJ whole genome shotgun (WGS) entry which is preliminary data.</text>
</comment>